<evidence type="ECO:0000256" key="1">
    <source>
        <dbReference type="SAM" id="Phobius"/>
    </source>
</evidence>
<dbReference type="PANTHER" id="PTHR30354:SF11">
    <property type="entry name" value="PERMEASE"/>
    <property type="match status" value="1"/>
</dbReference>
<dbReference type="PATRIC" id="fig|86416.3.peg.3737"/>
<dbReference type="NCBIfam" id="TIGR00791">
    <property type="entry name" value="gntP"/>
    <property type="match status" value="1"/>
</dbReference>
<feature type="transmembrane region" description="Helical" evidence="1">
    <location>
        <begin position="315"/>
        <end position="334"/>
    </location>
</feature>
<dbReference type="EMBL" id="CP003261">
    <property type="protein sequence ID" value="AGK98517.1"/>
    <property type="molecule type" value="Genomic_DNA"/>
</dbReference>
<dbReference type="Proteomes" id="UP000013523">
    <property type="component" value="Chromosome"/>
</dbReference>
<feature type="transmembrane region" description="Helical" evidence="1">
    <location>
        <begin position="99"/>
        <end position="123"/>
    </location>
</feature>
<dbReference type="Pfam" id="PF02447">
    <property type="entry name" value="GntP_permease"/>
    <property type="match status" value="1"/>
</dbReference>
<organism evidence="2 3">
    <name type="scientific">Clostridium pasteurianum BC1</name>
    <dbReference type="NCBI Taxonomy" id="86416"/>
    <lineage>
        <taxon>Bacteria</taxon>
        <taxon>Bacillati</taxon>
        <taxon>Bacillota</taxon>
        <taxon>Clostridia</taxon>
        <taxon>Eubacteriales</taxon>
        <taxon>Clostridiaceae</taxon>
        <taxon>Clostridium</taxon>
    </lineage>
</organism>
<dbReference type="InterPro" id="IPR003474">
    <property type="entry name" value="Glcn_transporter"/>
</dbReference>
<keyword evidence="1" id="KW-0472">Membrane</keyword>
<dbReference type="HOGENOM" id="CLU_027949_0_2_9"/>
<dbReference type="eggNOG" id="COG2610">
    <property type="taxonomic scope" value="Bacteria"/>
</dbReference>
<evidence type="ECO:0000313" key="3">
    <source>
        <dbReference type="Proteomes" id="UP000013523"/>
    </source>
</evidence>
<feature type="transmembrane region" description="Helical" evidence="1">
    <location>
        <begin position="354"/>
        <end position="379"/>
    </location>
</feature>
<dbReference type="KEGG" id="cpas:Clopa_3739"/>
<feature type="transmembrane region" description="Helical" evidence="1">
    <location>
        <begin position="21"/>
        <end position="40"/>
    </location>
</feature>
<keyword evidence="1" id="KW-1133">Transmembrane helix</keyword>
<gene>
    <name evidence="2" type="ORF">Clopa_3739</name>
</gene>
<accession>R4K5U1</accession>
<feature type="transmembrane region" description="Helical" evidence="1">
    <location>
        <begin position="52"/>
        <end position="74"/>
    </location>
</feature>
<dbReference type="STRING" id="86416.Clopa_3739"/>
<evidence type="ECO:0000313" key="2">
    <source>
        <dbReference type="EMBL" id="AGK98517.1"/>
    </source>
</evidence>
<reference evidence="2 3" key="1">
    <citation type="submission" date="2012-01" db="EMBL/GenBank/DDBJ databases">
        <title>Complete sequence of chromosome of Clostridium pasteurianum BC1.</title>
        <authorList>
            <consortium name="US DOE Joint Genome Institute"/>
            <person name="Lucas S."/>
            <person name="Han J."/>
            <person name="Lapidus A."/>
            <person name="Cheng J.-F."/>
            <person name="Goodwin L."/>
            <person name="Pitluck S."/>
            <person name="Peters L."/>
            <person name="Mikhailova N."/>
            <person name="Teshima H."/>
            <person name="Detter J.C."/>
            <person name="Han C."/>
            <person name="Tapia R."/>
            <person name="Land M."/>
            <person name="Hauser L."/>
            <person name="Kyrpides N."/>
            <person name="Ivanova N."/>
            <person name="Pagani I."/>
            <person name="Dunn J."/>
            <person name="Taghavi S."/>
            <person name="Francis A."/>
            <person name="van der Lelie D."/>
            <person name="Woyke T."/>
        </authorList>
    </citation>
    <scope>NUCLEOTIDE SEQUENCE [LARGE SCALE GENOMIC DNA]</scope>
    <source>
        <strain evidence="2 3">BC1</strain>
    </source>
</reference>
<feature type="transmembrane region" description="Helical" evidence="1">
    <location>
        <begin position="433"/>
        <end position="456"/>
    </location>
</feature>
<feature type="transmembrane region" description="Helical" evidence="1">
    <location>
        <begin position="135"/>
        <end position="153"/>
    </location>
</feature>
<proteinExistence type="predicted"/>
<protein>
    <submittedName>
        <fullName evidence="2">Gluconate transporter</fullName>
    </submittedName>
</protein>
<name>R4K5U1_CLOPA</name>
<feature type="transmembrane region" description="Helical" evidence="1">
    <location>
        <begin position="173"/>
        <end position="192"/>
    </location>
</feature>
<feature type="transmembrane region" description="Helical" evidence="1">
    <location>
        <begin position="391"/>
        <end position="410"/>
    </location>
</feature>
<dbReference type="PANTHER" id="PTHR30354">
    <property type="entry name" value="GNT FAMILY GLUCONATE TRANSPORTER"/>
    <property type="match status" value="1"/>
</dbReference>
<dbReference type="AlphaFoldDB" id="R4K5U1"/>
<feature type="transmembrane region" description="Helical" evidence="1">
    <location>
        <begin position="270"/>
        <end position="294"/>
    </location>
</feature>
<dbReference type="GO" id="GO:0015128">
    <property type="term" value="F:gluconate transmembrane transporter activity"/>
    <property type="evidence" value="ECO:0007669"/>
    <property type="project" value="InterPro"/>
</dbReference>
<sequence>MILGLIIGMSLLIFLITKTKVHVFLGVIISATAMGLIGGMDHQKLIESISKGFGNALSSIGIIIGFGVMLGKLLEVSGATKVMANSFIKLFGNKKEEEALAASGFVTSLSIFCTSGFIILSPLVKGLSKKTGKSVVSLGIALAGGLLMSHALVPPASGPIGAAGILNANIGRFMLFGTIIAIPIMCVIIPYAKYLGNKIYQLPNETEDGWIRPEVKDNLSEDNVFEENATLKENDKELPSPFLSFAPVLIPILLILLSTIFKSLNFKGNVIASFFSFIGTPIIALALGLLIAILGLTKAFSKGETLDAMEEGLKASGKLILLVGGGGALGMIIQNSGLGNYIALGISRTSIPPILLPFIISCLIRLVQGSGTVSIMTAASVTAPMVSGLHIDPTFAALAACIGSMLFSYFNDSYFWVINESIGIKDVKEQMKVWSVTSTLACFTGLIALLILNFFFG</sequence>
<keyword evidence="3" id="KW-1185">Reference proteome</keyword>
<keyword evidence="1" id="KW-0812">Transmembrane</keyword>
<dbReference type="GO" id="GO:0005886">
    <property type="term" value="C:plasma membrane"/>
    <property type="evidence" value="ECO:0007669"/>
    <property type="project" value="TreeGrafter"/>
</dbReference>
<feature type="transmembrane region" description="Helical" evidence="1">
    <location>
        <begin position="242"/>
        <end position="264"/>
    </location>
</feature>
<dbReference type="PIRSF" id="PIRSF002746">
    <property type="entry name" value="Gluconate_transporter"/>
    <property type="match status" value="1"/>
</dbReference>